<dbReference type="KEGG" id="pxi:J5O05_04875"/>
<protein>
    <submittedName>
        <fullName evidence="2">ABC transporter substrate-binding protein</fullName>
    </submittedName>
</protein>
<evidence type="ECO:0000256" key="1">
    <source>
        <dbReference type="SAM" id="SignalP"/>
    </source>
</evidence>
<dbReference type="EMBL" id="CP072133">
    <property type="protein sequence ID" value="QTH72217.1"/>
    <property type="molecule type" value="Genomic_DNA"/>
</dbReference>
<dbReference type="PANTHER" id="PTHR36573">
    <property type="entry name" value="INTERMEMBRANE PHOSPHOLIPID TRANSPORT SYSTEM BINDING PROTEIN MLAC"/>
    <property type="match status" value="1"/>
</dbReference>
<dbReference type="PANTHER" id="PTHR36573:SF1">
    <property type="entry name" value="INTERMEMBRANE PHOSPHOLIPID TRANSPORT SYSTEM BINDING PROTEIN MLAC"/>
    <property type="match status" value="1"/>
</dbReference>
<dbReference type="AlphaFoldDB" id="A0A975DJD3"/>
<proteinExistence type="predicted"/>
<accession>A0A975DJD3</accession>
<feature type="signal peptide" evidence="1">
    <location>
        <begin position="1"/>
        <end position="22"/>
    </location>
</feature>
<dbReference type="Proteomes" id="UP000664904">
    <property type="component" value="Chromosome"/>
</dbReference>
<dbReference type="InterPro" id="IPR008869">
    <property type="entry name" value="MlaC/ttg2D"/>
</dbReference>
<evidence type="ECO:0000313" key="2">
    <source>
        <dbReference type="EMBL" id="QTH72217.1"/>
    </source>
</evidence>
<organism evidence="2 3">
    <name type="scientific">Pseudoalteromonas xiamenensis</name>
    <dbReference type="NCBI Taxonomy" id="882626"/>
    <lineage>
        <taxon>Bacteria</taxon>
        <taxon>Pseudomonadati</taxon>
        <taxon>Pseudomonadota</taxon>
        <taxon>Gammaproteobacteria</taxon>
        <taxon>Alteromonadales</taxon>
        <taxon>Pseudoalteromonadaceae</taxon>
        <taxon>Pseudoalteromonas</taxon>
    </lineage>
</organism>
<feature type="chain" id="PRO_5038136026" evidence="1">
    <location>
        <begin position="23"/>
        <end position="206"/>
    </location>
</feature>
<keyword evidence="3" id="KW-1185">Reference proteome</keyword>
<dbReference type="PIRSF" id="PIRSF004649">
    <property type="entry name" value="MlaC"/>
    <property type="match status" value="1"/>
</dbReference>
<reference evidence="2" key="1">
    <citation type="submission" date="2021-03" db="EMBL/GenBank/DDBJ databases">
        <title>Complete Genome of Pseudoalteromonas xiamenensis STKMTI.2, a new potential marine bacterium producing anti-Vibrio compounds.</title>
        <authorList>
            <person name="Handayani D.P."/>
            <person name="Isnansetyo A."/>
            <person name="Istiqomah I."/>
            <person name="Jumina J."/>
        </authorList>
    </citation>
    <scope>NUCLEOTIDE SEQUENCE</scope>
    <source>
        <strain evidence="2">STKMTI.2</strain>
    </source>
</reference>
<dbReference type="Pfam" id="PF05494">
    <property type="entry name" value="MlaC"/>
    <property type="match status" value="1"/>
</dbReference>
<gene>
    <name evidence="2" type="ORF">J5O05_04875</name>
</gene>
<dbReference type="InterPro" id="IPR042245">
    <property type="entry name" value="Tgt2/MlaC_sf"/>
</dbReference>
<dbReference type="Gene3D" id="3.10.450.710">
    <property type="entry name" value="Tgt2/MlaC"/>
    <property type="match status" value="1"/>
</dbReference>
<name>A0A975DJD3_9GAMM</name>
<dbReference type="RefSeq" id="WP_208843839.1">
    <property type="nucleotide sequence ID" value="NZ_CP072133.1"/>
</dbReference>
<keyword evidence="1" id="KW-0732">Signal</keyword>
<evidence type="ECO:0000313" key="3">
    <source>
        <dbReference type="Proteomes" id="UP000664904"/>
    </source>
</evidence>
<sequence length="206" mass="23067">MTHIFKVLSLSILLIFSSLSFAAGSSQTANSTPYVLIQNVGNQLFSDIAKLNELDEKTKREQLKLLIKSQLMPHIDTKFVSFKLLGKHVREIKKEQAVTFIDAVEQYLVGTYTNVLMSYKGQDVHFIEPVFDVASQYASVKSEIVAEGAPTIDMIFKFRKSKSGQWQVYDIEAESISLLSAKQKEIVSRISEIGIDAVSKELIAKS</sequence>